<dbReference type="AlphaFoldDB" id="A0A8B9UG27"/>
<evidence type="ECO:0000313" key="1">
    <source>
        <dbReference type="Ensembl" id="ENSAZOP00000007812.1"/>
    </source>
</evidence>
<proteinExistence type="predicted"/>
<accession>A0A8B9UG27</accession>
<dbReference type="Ensembl" id="ENSAZOT00000008331.1">
    <property type="protein sequence ID" value="ENSAZOP00000007812.1"/>
    <property type="gene ID" value="ENSAZOG00000004972.1"/>
</dbReference>
<reference evidence="1" key="2">
    <citation type="submission" date="2025-09" db="UniProtKB">
        <authorList>
            <consortium name="Ensembl"/>
        </authorList>
    </citation>
    <scope>IDENTIFICATION</scope>
</reference>
<name>A0A8B9UG27_9AVES</name>
<evidence type="ECO:0000313" key="2">
    <source>
        <dbReference type="Proteomes" id="UP000694549"/>
    </source>
</evidence>
<reference evidence="1" key="1">
    <citation type="submission" date="2025-08" db="UniProtKB">
        <authorList>
            <consortium name="Ensembl"/>
        </authorList>
    </citation>
    <scope>IDENTIFICATION</scope>
</reference>
<keyword evidence="2" id="KW-1185">Reference proteome</keyword>
<organism evidence="1 2">
    <name type="scientific">Anas zonorhyncha</name>
    <name type="common">Eastern spot-billed duck</name>
    <dbReference type="NCBI Taxonomy" id="75864"/>
    <lineage>
        <taxon>Eukaryota</taxon>
        <taxon>Metazoa</taxon>
        <taxon>Chordata</taxon>
        <taxon>Craniata</taxon>
        <taxon>Vertebrata</taxon>
        <taxon>Euteleostomi</taxon>
        <taxon>Archelosauria</taxon>
        <taxon>Archosauria</taxon>
        <taxon>Dinosauria</taxon>
        <taxon>Saurischia</taxon>
        <taxon>Theropoda</taxon>
        <taxon>Coelurosauria</taxon>
        <taxon>Aves</taxon>
        <taxon>Neognathae</taxon>
        <taxon>Galloanserae</taxon>
        <taxon>Anseriformes</taxon>
        <taxon>Anatidae</taxon>
        <taxon>Anatinae</taxon>
        <taxon>Anas</taxon>
    </lineage>
</organism>
<dbReference type="Proteomes" id="UP000694549">
    <property type="component" value="Unplaced"/>
</dbReference>
<protein>
    <submittedName>
        <fullName evidence="1">Uncharacterized protein</fullName>
    </submittedName>
</protein>
<sequence length="69" mass="7757">MAHATIHMGVTIPQLLRGASRICPAHSTLTVTLKSKRKMDHLERTASNFRQEVSVLFFGVLETFFVLSE</sequence>